<dbReference type="PROSITE" id="PS50878">
    <property type="entry name" value="RT_POL"/>
    <property type="match status" value="1"/>
</dbReference>
<dbReference type="InterPro" id="IPR043502">
    <property type="entry name" value="DNA/RNA_pol_sf"/>
</dbReference>
<feature type="non-terminal residue" evidence="4">
    <location>
        <position position="439"/>
    </location>
</feature>
<dbReference type="AlphaFoldDB" id="A0A093BGS9"/>
<dbReference type="InterPro" id="IPR041577">
    <property type="entry name" value="RT_RNaseH_2"/>
</dbReference>
<reference evidence="5" key="2">
    <citation type="journal article" date="2014" name="Science">
        <title>Comparative genomics reveals insights into avian genome evolution and adaptation.</title>
        <authorList>
            <consortium name="Avian Genome Consortium"/>
            <person name="Zhang G."/>
            <person name="Li C."/>
            <person name="Li Q."/>
            <person name="Li B."/>
            <person name="Larkin D.M."/>
            <person name="Lee C."/>
            <person name="Storz J.F."/>
            <person name="Antunes A."/>
            <person name="Greenwold M.J."/>
            <person name="Meredith R.W."/>
            <person name="Odeen A."/>
            <person name="Cui J."/>
            <person name="Zhou Q."/>
            <person name="Xu L."/>
            <person name="Pan H."/>
            <person name="Wang Z."/>
            <person name="Jin L."/>
            <person name="Zhang P."/>
            <person name="Hu H."/>
            <person name="Yang W."/>
            <person name="Hu J."/>
            <person name="Xiao J."/>
            <person name="Yang Z."/>
            <person name="Liu Y."/>
            <person name="Xie Q."/>
            <person name="Yu H."/>
            <person name="Lian J."/>
            <person name="Wen P."/>
            <person name="Zhang F."/>
            <person name="Li H."/>
            <person name="Zeng Y."/>
            <person name="Xiong Z."/>
            <person name="Liu S."/>
            <person name="Zhou L."/>
            <person name="Huang Z."/>
            <person name="An N."/>
            <person name="Wang J."/>
            <person name="Zheng Q."/>
            <person name="Xiong Y."/>
            <person name="Wang G."/>
            <person name="Wang B."/>
            <person name="Wang J."/>
            <person name="Fan Y."/>
            <person name="da Fonseca R.R."/>
            <person name="Alfaro-Nunez A."/>
            <person name="Schubert M."/>
            <person name="Orlando L."/>
            <person name="Mourier T."/>
            <person name="Howard J.T."/>
            <person name="Ganapathy G."/>
            <person name="Pfenning A."/>
            <person name="Whitney O."/>
            <person name="Rivas M.V."/>
            <person name="Hara E."/>
            <person name="Smith J."/>
            <person name="Farre M."/>
            <person name="Narayan J."/>
            <person name="Slavov G."/>
            <person name="Romanov M.N."/>
            <person name="Borges R."/>
            <person name="Machado J.P."/>
            <person name="Khan I."/>
            <person name="Springer M.S."/>
            <person name="Gatesy J."/>
            <person name="Hoffmann F.G."/>
            <person name="Opazo J.C."/>
            <person name="Hastad O."/>
            <person name="Sawyer R.H."/>
            <person name="Kim H."/>
            <person name="Kim K.W."/>
            <person name="Kim H.J."/>
            <person name="Cho S."/>
            <person name="Li N."/>
            <person name="Huang Y."/>
            <person name="Bruford M.W."/>
            <person name="Zhan X."/>
            <person name="Dixon A."/>
            <person name="Bertelsen M.F."/>
            <person name="Derryberry E."/>
            <person name="Warren W."/>
            <person name="Wilson R.K."/>
            <person name="Li S."/>
            <person name="Ray D.A."/>
            <person name="Green R.E."/>
            <person name="O'Brien S.J."/>
            <person name="Griffin D."/>
            <person name="Johnson W.E."/>
            <person name="Haussler D."/>
            <person name="Ryder O.A."/>
            <person name="Willerslev E."/>
            <person name="Graves G.R."/>
            <person name="Alstrom P."/>
            <person name="Fjeldsa J."/>
            <person name="Mindell D.P."/>
            <person name="Edwards S.V."/>
            <person name="Braun E.L."/>
            <person name="Rahbek C."/>
            <person name="Burt D.W."/>
            <person name="Houde P."/>
            <person name="Zhang Y."/>
            <person name="Yang H."/>
            <person name="Wang J."/>
            <person name="Jarvis E.D."/>
            <person name="Gilbert M.T."/>
            <person name="Wang J."/>
        </authorList>
    </citation>
    <scope>NUCLEOTIDE SEQUENCE [LARGE SCALE GENOMIC DNA]</scope>
</reference>
<dbReference type="PANTHER" id="PTHR33064:SF37">
    <property type="entry name" value="RIBONUCLEASE H"/>
    <property type="match status" value="1"/>
</dbReference>
<dbReference type="InterPro" id="IPR043128">
    <property type="entry name" value="Rev_trsase/Diguanyl_cyclase"/>
</dbReference>
<accession>A0A093BGS9</accession>
<gene>
    <name evidence="4" type="ORF">M959_11251</name>
</gene>
<dbReference type="PANTHER" id="PTHR33064">
    <property type="entry name" value="POL PROTEIN"/>
    <property type="match status" value="1"/>
</dbReference>
<evidence type="ECO:0000313" key="5">
    <source>
        <dbReference type="Proteomes" id="UP000031515"/>
    </source>
</evidence>
<organism evidence="4 5">
    <name type="scientific">Chaetura pelagica</name>
    <name type="common">Chimney swift</name>
    <name type="synonym">Hirundo pelagica</name>
    <dbReference type="NCBI Taxonomy" id="8897"/>
    <lineage>
        <taxon>Eukaryota</taxon>
        <taxon>Metazoa</taxon>
        <taxon>Chordata</taxon>
        <taxon>Craniata</taxon>
        <taxon>Vertebrata</taxon>
        <taxon>Euteleostomi</taxon>
        <taxon>Archelosauria</taxon>
        <taxon>Archosauria</taxon>
        <taxon>Dinosauria</taxon>
        <taxon>Saurischia</taxon>
        <taxon>Theropoda</taxon>
        <taxon>Coelurosauria</taxon>
        <taxon>Aves</taxon>
        <taxon>Neognathae</taxon>
        <taxon>Neoaves</taxon>
        <taxon>Strisores</taxon>
        <taxon>Apodiformes</taxon>
        <taxon>Apodidae</taxon>
        <taxon>Apodinae</taxon>
        <taxon>Chaetura</taxon>
    </lineage>
</organism>
<sequence length="439" mass="50260">LKSAPRLPQSSITNVRQYPIPIAAKEGIKEVISELRQKGIIVPCHSPFNSPIWPVRKPNGKWRMTVDFRRLNSNTETLTAAVPNIADIILEVQEAAHPVLASLDVKDMFFQIPIDPEDQKYFAFTWDGVQYTFTRLPQGYKHSPTLAHHALARELEEIPVIKDNSKVKVYQYIDDVLIGGQSEEEVQAVYDAIIGHLTGMQIEIPEEKRQRPSQEVKFLGIRWKGGTWNVPSDTLSHLGEIKAPTNKKELQEILGTLQYWRKHIPDLSIIARPLHDLLKKNRHWEWEQSHDEALQLLLLEVQTYQTLGPLHPEDPIIIEWGFSASALSYHFWQRGPNGSTRPIGFYSQSLKDSEKRYSTLEKGLLTVCTALKEVNKIIKKQKVILRGPFKVVKQVLSGRAPPEGISQKGTIRKWYSQIEYYSGLFQIEEGPDKELKIQD</sequence>
<evidence type="ECO:0000313" key="4">
    <source>
        <dbReference type="EMBL" id="KFU83640.1"/>
    </source>
</evidence>
<dbReference type="Pfam" id="PF00078">
    <property type="entry name" value="RVT_1"/>
    <property type="match status" value="1"/>
</dbReference>
<evidence type="ECO:0000256" key="2">
    <source>
        <dbReference type="ARBA" id="ARBA00012180"/>
    </source>
</evidence>
<feature type="domain" description="Reverse transcriptase" evidence="3">
    <location>
        <begin position="36"/>
        <end position="223"/>
    </location>
</feature>
<reference evidence="4 5" key="1">
    <citation type="submission" date="2013-08" db="EMBL/GenBank/DDBJ databases">
        <title>Genome evolution of avian class.</title>
        <authorList>
            <person name="Zhang G."/>
            <person name="Li C."/>
        </authorList>
    </citation>
    <scope>NUCLEOTIDE SEQUENCE [LARGE SCALE GENOMIC DNA]</scope>
    <source>
        <strain evidence="4">M959</strain>
    </source>
</reference>
<feature type="non-terminal residue" evidence="4">
    <location>
        <position position="1"/>
    </location>
</feature>
<dbReference type="Pfam" id="PF17919">
    <property type="entry name" value="RT_RNaseH_2"/>
    <property type="match status" value="1"/>
</dbReference>
<dbReference type="Gene3D" id="3.30.70.270">
    <property type="match status" value="2"/>
</dbReference>
<evidence type="ECO:0000259" key="3">
    <source>
        <dbReference type="PROSITE" id="PS50878"/>
    </source>
</evidence>
<name>A0A093BGS9_CHAPE</name>
<evidence type="ECO:0000256" key="1">
    <source>
        <dbReference type="ARBA" id="ARBA00010879"/>
    </source>
</evidence>
<dbReference type="SUPFAM" id="SSF56672">
    <property type="entry name" value="DNA/RNA polymerases"/>
    <property type="match status" value="1"/>
</dbReference>
<dbReference type="EMBL" id="KN125648">
    <property type="protein sequence ID" value="KFU83640.1"/>
    <property type="molecule type" value="Genomic_DNA"/>
</dbReference>
<dbReference type="InterPro" id="IPR000477">
    <property type="entry name" value="RT_dom"/>
</dbReference>
<proteinExistence type="inferred from homology"/>
<dbReference type="GO" id="GO:0004523">
    <property type="term" value="F:RNA-DNA hybrid ribonuclease activity"/>
    <property type="evidence" value="ECO:0007669"/>
    <property type="project" value="UniProtKB-EC"/>
</dbReference>
<keyword evidence="5" id="KW-1185">Reference proteome</keyword>
<dbReference type="EC" id="3.1.26.4" evidence="2"/>
<comment type="similarity">
    <text evidence="1">Belongs to the beta type-B retroviral polymerase family. HERV class-II K(HML-2) pol subfamily.</text>
</comment>
<dbReference type="Gene3D" id="3.10.10.10">
    <property type="entry name" value="HIV Type 1 Reverse Transcriptase, subunit A, domain 1"/>
    <property type="match status" value="1"/>
</dbReference>
<dbReference type="InterPro" id="IPR051320">
    <property type="entry name" value="Viral_Replic_Matur_Polypro"/>
</dbReference>
<dbReference type="Proteomes" id="UP000031515">
    <property type="component" value="Unassembled WGS sequence"/>
</dbReference>
<protein>
    <recommendedName>
        <fullName evidence="2">ribonuclease H</fullName>
        <ecNumber evidence="2">3.1.26.4</ecNumber>
    </recommendedName>
</protein>